<dbReference type="EMBL" id="CADCWE010000266">
    <property type="protein sequence ID" value="CAA9565660.1"/>
    <property type="molecule type" value="Genomic_DNA"/>
</dbReference>
<dbReference type="Gene3D" id="1.10.101.10">
    <property type="entry name" value="PGBD-like superfamily/PGBD"/>
    <property type="match status" value="1"/>
</dbReference>
<dbReference type="InterPro" id="IPR046839">
    <property type="entry name" value="ABC_toxin_N"/>
</dbReference>
<feature type="domain" description="Neuraminidase-like" evidence="1">
    <location>
        <begin position="2337"/>
        <end position="2498"/>
    </location>
</feature>
<evidence type="ECO:0000259" key="2">
    <source>
        <dbReference type="Pfam" id="PF20220"/>
    </source>
</evidence>
<accession>A0A6J4V1V4</accession>
<protein>
    <submittedName>
        <fullName evidence="3">Uncharacterized protein</fullName>
    </submittedName>
</protein>
<dbReference type="Pfam" id="PF18413">
    <property type="entry name" value="Neuraminidase"/>
    <property type="match status" value="1"/>
</dbReference>
<proteinExistence type="predicted"/>
<evidence type="ECO:0000313" key="3">
    <source>
        <dbReference type="EMBL" id="CAA9565660.1"/>
    </source>
</evidence>
<organism evidence="3">
    <name type="scientific">uncultured Thermomicrobiales bacterium</name>
    <dbReference type="NCBI Taxonomy" id="1645740"/>
    <lineage>
        <taxon>Bacteria</taxon>
        <taxon>Pseudomonadati</taxon>
        <taxon>Thermomicrobiota</taxon>
        <taxon>Thermomicrobia</taxon>
        <taxon>Thermomicrobiales</taxon>
        <taxon>environmental samples</taxon>
    </lineage>
</organism>
<gene>
    <name evidence="3" type="ORF">AVDCRST_MAG73-4132</name>
</gene>
<dbReference type="InterPro" id="IPR036366">
    <property type="entry name" value="PGBDSf"/>
</dbReference>
<feature type="domain" description="ABC toxin N-terminal" evidence="2">
    <location>
        <begin position="2191"/>
        <end position="2307"/>
    </location>
</feature>
<dbReference type="InterPro" id="IPR041079">
    <property type="entry name" value="Neuraminidase-like"/>
</dbReference>
<reference evidence="3" key="1">
    <citation type="submission" date="2020-02" db="EMBL/GenBank/DDBJ databases">
        <authorList>
            <person name="Meier V. D."/>
        </authorList>
    </citation>
    <scope>NUCLEOTIDE SEQUENCE</scope>
    <source>
        <strain evidence="3">AVDCRST_MAG73</strain>
    </source>
</reference>
<evidence type="ECO:0000259" key="1">
    <source>
        <dbReference type="Pfam" id="PF18413"/>
    </source>
</evidence>
<sequence length="2879" mass="308617">MNKIVFPLTPGMQGTQVADLHAALHVVLDRGVILGVDDGARAELREGLRREGPDQDYQDATQQVVALFQEARRLEPVSGEVDEGTANALNAILRETGLLDRGAGGERDRPFVVGGRVLRADGVPPRGGRVRADHTAGGGTLRLGDAITDADGRYTIRYDPLPGAASVVLRVSVVAEDGREIAAADPRPNPAPVEIVDLSVPVTEAPPAERRVEGRIVLDHGLPAAGMTVRLYRREFGGGKTELAKTTTLEGGVYALPYAADGTPLSLEISAGDGDAEVPLATALHPRDDGERTALNLIAPGALQPLAAEYGRLTEALTPHLGDGGIANLATAQETADRREGDRVVSGRKDLTVLNRATGWDARLIALAATAEKLGADAAIGLPPKALYGLFRAGLPQDPLQLAQVDPGIVDKALAKMRDDGFVDFTDDDVTATNAAFATFRRDKRLSVPAPGSRSTYGDLLAGSGLAADQQQAFADAFLDRPDGADIWQRATDAGLDDGQVRRLQTQGKLAFLAANSAPLTALLQTTVADPADLAGQDFDLAGTWEATVRAAAAVAPDIALVDLPAADHATLRGAIPAAYLADLPADDQAQLLAGTVTELAKQILADGVQTYTEDMARKVRVSYPTQVVGQIVERDVDDRFGLGPARAATAALLKSAPAHGFRLGQTPVAGFFADHPQALAALPEADRTPALETAKTVQRLYQITPGNDAMTTLMERGFTSAHEVTATTLETFLRRHGHAFPSPKQAELVYRKAQQVSAVTHALFTAAQAVETDTPTYGASGTLEDRVAEQTAVKSALIKRFPTMKQLFGSLDFCECEHCRSVLSPAAYLVDLLQILDRSPKDWADFVVAWDEDHQPRRYADRYVNPYDALIARRPDIPHIPLTCENTQTALPYIDLVNEILEFFVANKGLTKDAARDTGAATTAELLAEPGHVLDGAYKELAAASYPLTLPFDLWLETVRRFADQFETPLWRMLELLRPTDALVAADKPYDYAAIFAESLDISPRERDLFGAPNPLADDAWFDLYGYPRARSVIANPTNVERATLTLPDEDAAALHQGFVVATLDAAGALRPGTKSIAEIGLAGSGGDGQTLVTLAGIWDISPNAGDQLVVDPVAMLASATTLSHRLGVTYKELLAVVETGFVNPDLAEMVVMAKLDLSVRDVFAFRDHKAELDELLALLASARNALNPADQARHDQFEADKTWPIPQDLLAKARAALDAAGQERVDYLTSGDRRDALNEAHAITARLDRATTAHAAVGFDGQGWLNGAIQDNRFARILVLRDEKAECDFDATTLEYADGTAADAIAFWKINLFVRLWRKLGWTIAETDQALRAFVPKPAADGTPFDAAHLAQSPLATALLFLAHLKTLDARVPAGERSRLKWPSLWGDLATVGPDALYAQLFLNRAVLRHDPVFDHPLGQYLSEESVAAQAGAHPFRVSEENVEAGDALDPAAFAAQPNLKGIAYDPRFRVQSLTYVGAPTDAEAAQIAALSPSPVLPRLLDAARAAAAAFKTVKGHQPAIQGALGLTAAEVGAVLRDADKNPETEPLSLPAVSLLFRYRLLANALGLPVGDLIALKKLAKRDPFAPLPAAAPATLEEDTPFSQTLDFVAVAQQVTASGFTVEGLRYLLRHQFEESGPHRPDPAADRAAVKTLADGIRAIRVEQAVPADAGAIGEDALRQKLGLILTPEVVDRFLAMLNLNGTRRDDPTEEERAFFRTYLQKAAPGTRPESGFLGFLDDADFEDLVAPIPAPPEGLTPDEAREREQTRRREVLGTVARAFLPFLERRLVRQFVVQTTTTQLGIDPALGEALMTDDRLLGTPAPLAEALTGAADRGVDVTFLGVDGADLLPATTVADADTRLIAEKPANTAGVRIVGELDVPTPGVYRFFVVLDKQNAVAKLAVDGRAAPVLDGTAANDRLEIAGGPEAALELKPGTPIRFTLNVTNLDGGNARLLIHGDALPKGPVGRLASPAPSSIARANGARVLLAKVWHLIQTLDLSEREVRYLLTHRADFDDLDLGKLPTVDAGADAAALATAQALFAQFLRLVDYARLKRDLAGGGDDLIGVFEAYEADIEADADAFAAAFAAATERVAKLARCDRDVVAATATDLFGAKPTFKDERNLARLWDVLQAVQRFGVAPGDLFGWTRIVSPVAEPEQRAAIVADVKDAIKARFDPEGWQRVARPIFDALRRRQRDALVAHVSHRNGFASLEQLYEFFLIDPGMEPVVQTSRIRLAIGSLQLFVQRILLNLEPHVPPSVIVAPEWEWMKRYRVWEANRKIFLFPENWLEPEFRDDKTDLFRELEGTLLQGDVSADLVEDAFLAYLLKLDERARLDIAAMHLEEGEAGPVLHVIGRTFAEPRSHFYRRYSDGMWTPWEPITAEVEGDHLAPVVWRDRLYLFWVTFQEQATAPSRSGDRLTLDQMIEARAITRRDGTIVAASAPASTPKPKEPPVTELLLSEVKDGALTESDRRDVVAHLHWSALVNGEWSTRQSGGVTAPSPVSRSGIAGFSSQDVFVHVSTEPDGQPNAGVSIHLDGVFNQAFFLAGRNSSPELGSWAKAPKTPYGHATPRATRYAGGGSTLTVRFDQRIVTEAGAATPVPKTETILQKLVGASSVLPCNNEISPGGVGDVSRAFDPAAVAAAIAAGLPEIAALRMPIFLQDRRHSFFVEPTVEEQTIEDWREWIPAPPQPGKHLDPVNPFKEIPLRPARPKFRWPVATDTLDPIWNQPDEAWLGAALTGTDWLVNPGTGLVFEGEVIGPGGMAGLTVLPSLAASAMVAGGGTAITVQPGGGVDAGDVVVVPGGVGTESVLAATPGGIGDRVVGGLERAGGLDLGVVGALAIGGGGGITRALAERRIGLDRAALDLRLGRGGGFNG</sequence>
<dbReference type="Pfam" id="PF20220">
    <property type="entry name" value="ABC_toxin_N"/>
    <property type="match status" value="1"/>
</dbReference>
<name>A0A6J4V1V4_9BACT</name>